<organism evidence="1 2">
    <name type="scientific">Vibrio nigripulchritudo SOn1</name>
    <dbReference type="NCBI Taxonomy" id="1238450"/>
    <lineage>
        <taxon>Bacteria</taxon>
        <taxon>Pseudomonadati</taxon>
        <taxon>Pseudomonadota</taxon>
        <taxon>Gammaproteobacteria</taxon>
        <taxon>Vibrionales</taxon>
        <taxon>Vibrionaceae</taxon>
        <taxon>Vibrio</taxon>
    </lineage>
</organism>
<evidence type="ECO:0000313" key="1">
    <source>
        <dbReference type="EMBL" id="CCO50088.1"/>
    </source>
</evidence>
<reference evidence="1 2" key="1">
    <citation type="journal article" date="2013" name="ISME J.">
        <title>Comparative genomics of pathogenic lineages of Vibrio nigripulchritudo identifies virulence-associated traits.</title>
        <authorList>
            <person name="Goudenege D."/>
            <person name="Labreuche Y."/>
            <person name="Krin E."/>
            <person name="Ansquer D."/>
            <person name="Mangenot S."/>
            <person name="Calteau A."/>
            <person name="Medigue C."/>
            <person name="Mazel D."/>
            <person name="Polz M.F."/>
            <person name="Le Roux F."/>
        </authorList>
    </citation>
    <scope>NUCLEOTIDE SEQUENCE [LARGE SCALE GENOMIC DNA]</scope>
    <source>
        <strain evidence="1 2">SOn1</strain>
    </source>
</reference>
<dbReference type="EMBL" id="CAOF01000194">
    <property type="protein sequence ID" value="CCO50088.1"/>
    <property type="molecule type" value="Genomic_DNA"/>
</dbReference>
<name>A0AAV2VZQ2_9VIBR</name>
<dbReference type="Proteomes" id="UP000018211">
    <property type="component" value="Unassembled WGS sequence"/>
</dbReference>
<comment type="caution">
    <text evidence="1">The sequence shown here is derived from an EMBL/GenBank/DDBJ whole genome shotgun (WGS) entry which is preliminary data.</text>
</comment>
<dbReference type="AlphaFoldDB" id="A0AAV2VZQ2"/>
<protein>
    <submittedName>
        <fullName evidence="1">Uncharacterized protein</fullName>
    </submittedName>
</protein>
<accession>A0AAV2VZQ2</accession>
<proteinExistence type="predicted"/>
<sequence length="88" mass="10005">MAMACPNTRTDGFSMKCHRATDTTSTRFKCFVHRLILCLNCLFGVSLSSIKSGVISTHLTNKENDKQKVKLVTKYKMNKIVKDYKKLS</sequence>
<evidence type="ECO:0000313" key="2">
    <source>
        <dbReference type="Proteomes" id="UP000018211"/>
    </source>
</evidence>
<gene>
    <name evidence="1" type="ORF">VIBNISOn1_970111</name>
</gene>